<evidence type="ECO:0000256" key="4">
    <source>
        <dbReference type="ARBA" id="ARBA00022723"/>
    </source>
</evidence>
<dbReference type="PRINTS" id="PR00463">
    <property type="entry name" value="EP450I"/>
</dbReference>
<dbReference type="EMBL" id="JACEGQ020000013">
    <property type="protein sequence ID" value="KAH8491495.1"/>
    <property type="molecule type" value="Genomic_DNA"/>
</dbReference>
<keyword evidence="4" id="KW-0479">Metal-binding</keyword>
<keyword evidence="6" id="KW-0472">Membrane</keyword>
<proteinExistence type="predicted"/>
<dbReference type="Proteomes" id="UP000807159">
    <property type="component" value="Chromosome 13"/>
</dbReference>
<gene>
    <name evidence="7" type="ORF">H0E87_023574</name>
</gene>
<dbReference type="InterPro" id="IPR002401">
    <property type="entry name" value="Cyt_P450_E_grp-I"/>
</dbReference>
<dbReference type="InterPro" id="IPR051103">
    <property type="entry name" value="Plant_metabolite_P450s"/>
</dbReference>
<dbReference type="GO" id="GO:0005506">
    <property type="term" value="F:iron ion binding"/>
    <property type="evidence" value="ECO:0007669"/>
    <property type="project" value="InterPro"/>
</dbReference>
<dbReference type="AlphaFoldDB" id="A0A8T2XD55"/>
<evidence type="ECO:0000256" key="1">
    <source>
        <dbReference type="ARBA" id="ARBA00001971"/>
    </source>
</evidence>
<dbReference type="Pfam" id="PF00067">
    <property type="entry name" value="p450"/>
    <property type="match status" value="1"/>
</dbReference>
<dbReference type="GO" id="GO:0016709">
    <property type="term" value="F:oxidoreductase activity, acting on paired donors, with incorporation or reduction of molecular oxygen, NAD(P)H as one donor, and incorporation of one atom of oxygen"/>
    <property type="evidence" value="ECO:0007669"/>
    <property type="project" value="TreeGrafter"/>
</dbReference>
<comment type="caution">
    <text evidence="7">The sequence shown here is derived from an EMBL/GenBank/DDBJ whole genome shotgun (WGS) entry which is preliminary data.</text>
</comment>
<dbReference type="GO" id="GO:0016020">
    <property type="term" value="C:membrane"/>
    <property type="evidence" value="ECO:0007669"/>
    <property type="project" value="UniProtKB-SubCell"/>
</dbReference>
<protein>
    <recommendedName>
        <fullName evidence="9">Cytochrome P450</fullName>
    </recommendedName>
</protein>
<reference evidence="7" key="1">
    <citation type="journal article" date="2021" name="J. Hered.">
        <title>Genome Assembly of Salicaceae Populus deltoides (Eastern Cottonwood) I-69 Based on Nanopore Sequencing and Hi-C Technologies.</title>
        <authorList>
            <person name="Bai S."/>
            <person name="Wu H."/>
            <person name="Zhang J."/>
            <person name="Pan Z."/>
            <person name="Zhao W."/>
            <person name="Li Z."/>
            <person name="Tong C."/>
        </authorList>
    </citation>
    <scope>NUCLEOTIDE SEQUENCE</scope>
    <source>
        <tissue evidence="7">Leaf</tissue>
    </source>
</reference>
<keyword evidence="5" id="KW-1133">Transmembrane helix</keyword>
<dbReference type="GO" id="GO:0020037">
    <property type="term" value="F:heme binding"/>
    <property type="evidence" value="ECO:0007669"/>
    <property type="project" value="InterPro"/>
</dbReference>
<dbReference type="PANTHER" id="PTHR24298:SF800">
    <property type="entry name" value="CYTOCHROME P450 89A2-RELATED"/>
    <property type="match status" value="1"/>
</dbReference>
<evidence type="ECO:0000256" key="2">
    <source>
        <dbReference type="ARBA" id="ARBA00004167"/>
    </source>
</evidence>
<name>A0A8T2XD55_POPDE</name>
<accession>A0A8T2XD55</accession>
<keyword evidence="8" id="KW-1185">Reference proteome</keyword>
<comment type="cofactor">
    <cofactor evidence="1">
        <name>heme</name>
        <dbReference type="ChEBI" id="CHEBI:30413"/>
    </cofactor>
</comment>
<comment type="subcellular location">
    <subcellularLocation>
        <location evidence="2">Membrane</location>
        <topology evidence="2">Single-pass membrane protein</topology>
    </subcellularLocation>
</comment>
<evidence type="ECO:0008006" key="9">
    <source>
        <dbReference type="Google" id="ProtNLM"/>
    </source>
</evidence>
<dbReference type="PRINTS" id="PR00385">
    <property type="entry name" value="P450"/>
</dbReference>
<dbReference type="InterPro" id="IPR001128">
    <property type="entry name" value="Cyt_P450"/>
</dbReference>
<evidence type="ECO:0000256" key="5">
    <source>
        <dbReference type="ARBA" id="ARBA00022989"/>
    </source>
</evidence>
<keyword evidence="3" id="KW-0812">Transmembrane</keyword>
<evidence type="ECO:0000256" key="3">
    <source>
        <dbReference type="ARBA" id="ARBA00022692"/>
    </source>
</evidence>
<dbReference type="SUPFAM" id="SSF48264">
    <property type="entry name" value="Cytochrome P450"/>
    <property type="match status" value="1"/>
</dbReference>
<evidence type="ECO:0000313" key="7">
    <source>
        <dbReference type="EMBL" id="KAH8491495.1"/>
    </source>
</evidence>
<dbReference type="InterPro" id="IPR036396">
    <property type="entry name" value="Cyt_P450_sf"/>
</dbReference>
<dbReference type="PANTHER" id="PTHR24298">
    <property type="entry name" value="FLAVONOID 3'-MONOOXYGENASE-RELATED"/>
    <property type="match status" value="1"/>
</dbReference>
<evidence type="ECO:0000313" key="8">
    <source>
        <dbReference type="Proteomes" id="UP000807159"/>
    </source>
</evidence>
<dbReference type="Gene3D" id="1.10.630.10">
    <property type="entry name" value="Cytochrome P450"/>
    <property type="match status" value="1"/>
</dbReference>
<organism evidence="7 8">
    <name type="scientific">Populus deltoides</name>
    <name type="common">Eastern poplar</name>
    <name type="synonym">Eastern cottonwood</name>
    <dbReference type="NCBI Taxonomy" id="3696"/>
    <lineage>
        <taxon>Eukaryota</taxon>
        <taxon>Viridiplantae</taxon>
        <taxon>Streptophyta</taxon>
        <taxon>Embryophyta</taxon>
        <taxon>Tracheophyta</taxon>
        <taxon>Spermatophyta</taxon>
        <taxon>Magnoliopsida</taxon>
        <taxon>eudicotyledons</taxon>
        <taxon>Gunneridae</taxon>
        <taxon>Pentapetalae</taxon>
        <taxon>rosids</taxon>
        <taxon>fabids</taxon>
        <taxon>Malpighiales</taxon>
        <taxon>Salicaceae</taxon>
        <taxon>Saliceae</taxon>
        <taxon>Populus</taxon>
    </lineage>
</organism>
<evidence type="ECO:0000256" key="6">
    <source>
        <dbReference type="ARBA" id="ARBA00023136"/>
    </source>
</evidence>
<sequence length="365" mass="41954">MAFQILRRPRAHPSFPRPKARPDGHPPYLLSPGYLYFRSLPSLPGLDPERFCFLVTAHLLLLLAECLIAISRLSALHSTVRLGASSVETSHQKSSILRGSGDSVRVVDHVQFAMFCLLVLMCFGDKLEEKQIKEIERVERRMIENMRRFNILNFWPSLSKILLRKQWAEFLQLRKDQEDVIIPLIRARKKLKEEKLGKSNVEGKKDEYVLSYVDTLLDLQLPGEKRKLNEIEMVTLCIEFLAAGVDTTTTALQWIMANLVKYPQIQEKLFSEMKEVVGEGEGEVKEDDLQKMPYLKAVILEGLRRHPPAHFVLPHAVTEDTVLVWNFEWKAVDGDVIDLSEKQQLTVAMKNPLHAHISRRSRSKV</sequence>